<dbReference type="PANTHER" id="PTHR21327">
    <property type="entry name" value="GTP CYCLOHYDROLASE II-RELATED"/>
    <property type="match status" value="1"/>
</dbReference>
<dbReference type="GO" id="GO:0016787">
    <property type="term" value="F:hydrolase activity"/>
    <property type="evidence" value="ECO:0007669"/>
    <property type="project" value="UniProtKB-KW"/>
</dbReference>
<dbReference type="RefSeq" id="WP_062972098.1">
    <property type="nucleotide sequence ID" value="NZ_JAAXOS010000001.1"/>
</dbReference>
<dbReference type="GO" id="GO:0008686">
    <property type="term" value="F:3,4-dihydroxy-2-butanone-4-phosphate synthase activity"/>
    <property type="evidence" value="ECO:0007669"/>
    <property type="project" value="UniProtKB-EC"/>
</dbReference>
<comment type="catalytic activity">
    <reaction evidence="1">
        <text>D-ribulose 5-phosphate = (2S)-2-hydroxy-3-oxobutyl phosphate + formate + H(+)</text>
        <dbReference type="Rhea" id="RHEA:18457"/>
        <dbReference type="ChEBI" id="CHEBI:15378"/>
        <dbReference type="ChEBI" id="CHEBI:15740"/>
        <dbReference type="ChEBI" id="CHEBI:58121"/>
        <dbReference type="ChEBI" id="CHEBI:58830"/>
        <dbReference type="EC" id="4.1.99.12"/>
    </reaction>
</comment>
<dbReference type="PIRSF" id="PIRSF001259">
    <property type="entry name" value="RibA"/>
    <property type="match status" value="1"/>
</dbReference>
<dbReference type="Gene3D" id="3.40.50.10990">
    <property type="entry name" value="GTP cyclohydrolase II"/>
    <property type="match status" value="1"/>
</dbReference>
<dbReference type="Pfam" id="PF00925">
    <property type="entry name" value="GTP_cyclohydro2"/>
    <property type="match status" value="1"/>
</dbReference>
<comment type="caution">
    <text evidence="9">The sequence shown here is derived from an EMBL/GenBank/DDBJ whole genome shotgun (WGS) entry which is preliminary data.</text>
</comment>
<evidence type="ECO:0000259" key="8">
    <source>
        <dbReference type="Pfam" id="PF00925"/>
    </source>
</evidence>
<reference evidence="9 10" key="1">
    <citation type="submission" date="2020-04" db="EMBL/GenBank/DDBJ databases">
        <title>MicrobeNet Type strains.</title>
        <authorList>
            <person name="Nicholson A.C."/>
        </authorList>
    </citation>
    <scope>NUCLEOTIDE SEQUENCE [LARGE SCALE GENOMIC DNA]</scope>
    <source>
        <strain evidence="9 10">DSM 44956</strain>
    </source>
</reference>
<dbReference type="SUPFAM" id="SSF55821">
    <property type="entry name" value="YrdC/RibB"/>
    <property type="match status" value="1"/>
</dbReference>
<evidence type="ECO:0000256" key="6">
    <source>
        <dbReference type="ARBA" id="ARBA00022619"/>
    </source>
</evidence>
<evidence type="ECO:0000256" key="5">
    <source>
        <dbReference type="ARBA" id="ARBA00012153"/>
    </source>
</evidence>
<accession>A0A7X6KZY5</accession>
<keyword evidence="9" id="KW-0378">Hydrolase</keyword>
<proteinExistence type="inferred from homology"/>
<evidence type="ECO:0000256" key="3">
    <source>
        <dbReference type="ARBA" id="ARBA00004904"/>
    </source>
</evidence>
<keyword evidence="10" id="KW-1185">Reference proteome</keyword>
<dbReference type="SUPFAM" id="SSF142695">
    <property type="entry name" value="RibA-like"/>
    <property type="match status" value="1"/>
</dbReference>
<sequence>MTTPPRQAARTRVAEATAALRDGRMILVLGEADGGCRGDLVMAAQRMTAEAAKAMTIIGCGLIHVSMRSAALDVLGIPPADPTSTGPGRELFRASVGLAGTEAGGVRASHRAHTIRALADPASTPSTFTRPGHVFPLGCAADGVLSVPASPEAAVDLVELAGMAPVGVLCEVCGADGEQAGRTELLDLGREHGLPVVSIDDLVVYRRRELCRVRRRGVARIPLPMGEFRAIGFTDGLDREHVAFVHGDPLADLAPLVCLHFECLAGDVFGSRHCGCRAELDHALDRIARSGSGVLVYIRARSTAVRETLRACRPDAQTPCAQAHSADHSDVRSAFDILEELGLREVRLLGDAVDTAVEPEQVRIVERIPLPDSHRGAVTLAPPHIDRIGSVS</sequence>
<protein>
    <recommendedName>
        <fullName evidence="5">3,4-dihydroxy-2-butanone-4-phosphate synthase</fullName>
        <ecNumber evidence="5">4.1.99.12</ecNumber>
    </recommendedName>
</protein>
<evidence type="ECO:0000256" key="1">
    <source>
        <dbReference type="ARBA" id="ARBA00000141"/>
    </source>
</evidence>
<feature type="domain" description="GTP cyclohydrolase II" evidence="8">
    <location>
        <begin position="218"/>
        <end position="369"/>
    </location>
</feature>
<dbReference type="InterPro" id="IPR000422">
    <property type="entry name" value="DHBP_synthase_RibB"/>
</dbReference>
<comment type="pathway">
    <text evidence="3">Cofactor biosynthesis; riboflavin biosynthesis; 2-hydroxy-3-oxobutyl phosphate from D-ribulose 5-phosphate: step 1/1.</text>
</comment>
<evidence type="ECO:0000313" key="9">
    <source>
        <dbReference type="EMBL" id="NKY25188.1"/>
    </source>
</evidence>
<dbReference type="UniPathway" id="UPA00275">
    <property type="reaction ID" value="UER00399"/>
</dbReference>
<evidence type="ECO:0000313" key="10">
    <source>
        <dbReference type="Proteomes" id="UP000540698"/>
    </source>
</evidence>
<keyword evidence="7" id="KW-0479">Metal-binding</keyword>
<keyword evidence="6" id="KW-0686">Riboflavin biosynthesis</keyword>
<dbReference type="Proteomes" id="UP000540698">
    <property type="component" value="Unassembled WGS sequence"/>
</dbReference>
<organism evidence="9 10">
    <name type="scientific">Nocardia gamkensis</name>
    <dbReference type="NCBI Taxonomy" id="352869"/>
    <lineage>
        <taxon>Bacteria</taxon>
        <taxon>Bacillati</taxon>
        <taxon>Actinomycetota</taxon>
        <taxon>Actinomycetes</taxon>
        <taxon>Mycobacteriales</taxon>
        <taxon>Nocardiaceae</taxon>
        <taxon>Nocardia</taxon>
    </lineage>
</organism>
<evidence type="ECO:0000256" key="2">
    <source>
        <dbReference type="ARBA" id="ARBA00002284"/>
    </source>
</evidence>
<dbReference type="EMBL" id="JAAXOS010000001">
    <property type="protein sequence ID" value="NKY25188.1"/>
    <property type="molecule type" value="Genomic_DNA"/>
</dbReference>
<dbReference type="InterPro" id="IPR032677">
    <property type="entry name" value="GTP_cyclohydro_II"/>
</dbReference>
<gene>
    <name evidence="9" type="ORF">HGB38_02920</name>
</gene>
<dbReference type="InterPro" id="IPR036144">
    <property type="entry name" value="RibA-like_sf"/>
</dbReference>
<dbReference type="AlphaFoldDB" id="A0A7X6KZY5"/>
<dbReference type="PANTHER" id="PTHR21327:SF18">
    <property type="entry name" value="3,4-DIHYDROXY-2-BUTANONE 4-PHOSPHATE SYNTHASE"/>
    <property type="match status" value="1"/>
</dbReference>
<dbReference type="GO" id="GO:0046872">
    <property type="term" value="F:metal ion binding"/>
    <property type="evidence" value="ECO:0007669"/>
    <property type="project" value="UniProtKB-KW"/>
</dbReference>
<dbReference type="Gene3D" id="3.90.870.10">
    <property type="entry name" value="DHBP synthase"/>
    <property type="match status" value="1"/>
</dbReference>
<dbReference type="EC" id="4.1.99.12" evidence="5"/>
<evidence type="ECO:0000256" key="4">
    <source>
        <dbReference type="ARBA" id="ARBA00005520"/>
    </source>
</evidence>
<comment type="similarity">
    <text evidence="4">In the N-terminal section; belongs to the DHBP synthase family.</text>
</comment>
<dbReference type="InterPro" id="IPR017945">
    <property type="entry name" value="DHBP_synth_RibB-like_a/b_dom"/>
</dbReference>
<dbReference type="Pfam" id="PF00926">
    <property type="entry name" value="DHBP_synthase"/>
    <property type="match status" value="1"/>
</dbReference>
<evidence type="ECO:0000256" key="7">
    <source>
        <dbReference type="ARBA" id="ARBA00022723"/>
    </source>
</evidence>
<dbReference type="GO" id="GO:0009231">
    <property type="term" value="P:riboflavin biosynthetic process"/>
    <property type="evidence" value="ECO:0007669"/>
    <property type="project" value="UniProtKB-UniPathway"/>
</dbReference>
<dbReference type="GO" id="GO:0005829">
    <property type="term" value="C:cytosol"/>
    <property type="evidence" value="ECO:0007669"/>
    <property type="project" value="TreeGrafter"/>
</dbReference>
<comment type="function">
    <text evidence="2">Catalyzes the conversion of D-ribulose 5-phosphate to formate and 3,4-dihydroxy-2-butanone 4-phosphate.</text>
</comment>
<name>A0A7X6KZY5_9NOCA</name>